<dbReference type="InterPro" id="IPR027417">
    <property type="entry name" value="P-loop_NTPase"/>
</dbReference>
<evidence type="ECO:0000256" key="4">
    <source>
        <dbReference type="ARBA" id="ARBA00022840"/>
    </source>
</evidence>
<evidence type="ECO:0000313" key="8">
    <source>
        <dbReference type="Proteomes" id="UP000028059"/>
    </source>
</evidence>
<feature type="domain" description="APS kinase" evidence="6">
    <location>
        <begin position="11"/>
        <end position="156"/>
    </location>
</feature>
<dbReference type="GO" id="GO:0070814">
    <property type="term" value="P:hydrogen sulfide biosynthetic process"/>
    <property type="evidence" value="ECO:0007669"/>
    <property type="project" value="UniProtKB-UniPathway"/>
</dbReference>
<gene>
    <name evidence="7" type="primary">cysC</name>
    <name evidence="7" type="ORF">AAA799N04_00023</name>
</gene>
<dbReference type="CDD" id="cd02027">
    <property type="entry name" value="APSK"/>
    <property type="match status" value="1"/>
</dbReference>
<dbReference type="GO" id="GO:0005524">
    <property type="term" value="F:ATP binding"/>
    <property type="evidence" value="ECO:0007669"/>
    <property type="project" value="UniProtKB-KW"/>
</dbReference>
<dbReference type="EMBL" id="JOKN01000001">
    <property type="protein sequence ID" value="KEQ57346.1"/>
    <property type="molecule type" value="Genomic_DNA"/>
</dbReference>
<dbReference type="SUPFAM" id="SSF52540">
    <property type="entry name" value="P-loop containing nucleoside triphosphate hydrolases"/>
    <property type="match status" value="1"/>
</dbReference>
<accession>A0A081RQ73</accession>
<dbReference type="EC" id="2.7.1.25" evidence="1 5"/>
<dbReference type="NCBIfam" id="TIGR00455">
    <property type="entry name" value="apsK"/>
    <property type="match status" value="1"/>
</dbReference>
<dbReference type="GO" id="GO:0004781">
    <property type="term" value="F:sulfate adenylyltransferase (ATP) activity"/>
    <property type="evidence" value="ECO:0007669"/>
    <property type="project" value="TreeGrafter"/>
</dbReference>
<dbReference type="InterPro" id="IPR002891">
    <property type="entry name" value="APS"/>
</dbReference>
<keyword evidence="8" id="KW-1185">Reference proteome</keyword>
<dbReference type="InterPro" id="IPR050512">
    <property type="entry name" value="Sulf_AdTrans/APS_kinase"/>
</dbReference>
<dbReference type="PANTHER" id="PTHR42700:SF1">
    <property type="entry name" value="SULFATE ADENYLYLTRANSFERASE"/>
    <property type="match status" value="1"/>
</dbReference>
<dbReference type="GO" id="GO:0019379">
    <property type="term" value="P:sulfate assimilation, phosphoadenylyl sulfate reduction by phosphoadenylyl-sulfate reductase (thioredoxin)"/>
    <property type="evidence" value="ECO:0007669"/>
    <property type="project" value="TreeGrafter"/>
</dbReference>
<evidence type="ECO:0000256" key="2">
    <source>
        <dbReference type="ARBA" id="ARBA00022679"/>
    </source>
</evidence>
<keyword evidence="2 5" id="KW-0808">Transferase</keyword>
<dbReference type="AlphaFoldDB" id="A0A081RQ73"/>
<comment type="caution">
    <text evidence="7">The sequence shown here is derived from an EMBL/GenBank/DDBJ whole genome shotgun (WGS) entry which is preliminary data.</text>
</comment>
<proteinExistence type="inferred from homology"/>
<dbReference type="UniPathway" id="UPA00140">
    <property type="reaction ID" value="UER00205"/>
</dbReference>
<dbReference type="GO" id="GO:0010134">
    <property type="term" value="P:sulfate assimilation via adenylyl sulfate reduction"/>
    <property type="evidence" value="ECO:0007669"/>
    <property type="project" value="TreeGrafter"/>
</dbReference>
<keyword evidence="3 5" id="KW-0547">Nucleotide-binding</keyword>
<comment type="catalytic activity">
    <reaction evidence="5">
        <text>adenosine 5'-phosphosulfate + ATP = 3'-phosphoadenylyl sulfate + ADP + H(+)</text>
        <dbReference type="Rhea" id="RHEA:24152"/>
        <dbReference type="ChEBI" id="CHEBI:15378"/>
        <dbReference type="ChEBI" id="CHEBI:30616"/>
        <dbReference type="ChEBI" id="CHEBI:58243"/>
        <dbReference type="ChEBI" id="CHEBI:58339"/>
        <dbReference type="ChEBI" id="CHEBI:456216"/>
        <dbReference type="EC" id="2.7.1.25"/>
    </reaction>
</comment>
<keyword evidence="4 5" id="KW-0067">ATP-binding</keyword>
<dbReference type="InterPro" id="IPR059117">
    <property type="entry name" value="APS_kinase_dom"/>
</dbReference>
<protein>
    <recommendedName>
        <fullName evidence="1 5">Adenylyl-sulfate kinase</fullName>
        <ecNumber evidence="1 5">2.7.1.25</ecNumber>
    </recommendedName>
</protein>
<evidence type="ECO:0000256" key="5">
    <source>
        <dbReference type="RuleBase" id="RU004347"/>
    </source>
</evidence>
<organism evidence="7 8">
    <name type="scientific">Marine Group I thaumarchaeote SCGC AAA799-N04</name>
    <dbReference type="NCBI Taxonomy" id="1502293"/>
    <lineage>
        <taxon>Archaea</taxon>
        <taxon>Nitrososphaerota</taxon>
        <taxon>Marine Group I</taxon>
    </lineage>
</organism>
<evidence type="ECO:0000259" key="6">
    <source>
        <dbReference type="Pfam" id="PF01583"/>
    </source>
</evidence>
<sequence>MGKLEIFSMKPFVLWMTGLPCSGKTTIVKDLQKDIPNLAMLDGDELREWFSPKDFSKAGRDEHNKKVAHLAKLLLKHGVPSAVSLVSPYLENRENARKIVDAGDQFAECYVKCSLEECEKRDVKGMYAKARKGEIKGFTGIDDPYEAPEKADLIVDTENESLDDSANKVKEFLKSRNLL</sequence>
<dbReference type="GO" id="GO:0004020">
    <property type="term" value="F:adenylylsulfate kinase activity"/>
    <property type="evidence" value="ECO:0007669"/>
    <property type="project" value="UniProtKB-EC"/>
</dbReference>
<keyword evidence="5 7" id="KW-0418">Kinase</keyword>
<dbReference type="Pfam" id="PF01583">
    <property type="entry name" value="APS_kinase"/>
    <property type="match status" value="1"/>
</dbReference>
<evidence type="ECO:0000313" key="7">
    <source>
        <dbReference type="EMBL" id="KEQ57346.1"/>
    </source>
</evidence>
<comment type="pathway">
    <text evidence="5">Sulfur metabolism; hydrogen sulfide biosynthesis; sulfite from sulfate: step 2/3.</text>
</comment>
<dbReference type="Proteomes" id="UP000028059">
    <property type="component" value="Unassembled WGS sequence"/>
</dbReference>
<reference evidence="7 8" key="1">
    <citation type="submission" date="2014-06" db="EMBL/GenBank/DDBJ databases">
        <authorList>
            <person name="Ngugi D.K."/>
            <person name="Blom J."/>
            <person name="Alam I."/>
            <person name="Rashid M."/>
            <person name="Ba Alawi W."/>
            <person name="Zhang G."/>
            <person name="Hikmawan T."/>
            <person name="Guan Y."/>
            <person name="Antunes A."/>
            <person name="Siam R."/>
            <person name="ElDorry H."/>
            <person name="Bajic V."/>
            <person name="Stingl U."/>
        </authorList>
    </citation>
    <scope>NUCLEOTIDE SEQUENCE [LARGE SCALE GENOMIC DNA]</scope>
    <source>
        <strain evidence="7">SCGC AAA799-N04</strain>
    </source>
</reference>
<dbReference type="Gene3D" id="3.40.50.300">
    <property type="entry name" value="P-loop containing nucleotide triphosphate hydrolases"/>
    <property type="match status" value="1"/>
</dbReference>
<comment type="function">
    <text evidence="5">Catalyzes the synthesis of activated sulfate.</text>
</comment>
<evidence type="ECO:0000256" key="1">
    <source>
        <dbReference type="ARBA" id="ARBA00012121"/>
    </source>
</evidence>
<dbReference type="GO" id="GO:0005737">
    <property type="term" value="C:cytoplasm"/>
    <property type="evidence" value="ECO:0007669"/>
    <property type="project" value="TreeGrafter"/>
</dbReference>
<name>A0A081RQ73_9ARCH</name>
<dbReference type="PANTHER" id="PTHR42700">
    <property type="entry name" value="SULFATE ADENYLYLTRANSFERASE"/>
    <property type="match status" value="1"/>
</dbReference>
<evidence type="ECO:0000256" key="3">
    <source>
        <dbReference type="ARBA" id="ARBA00022741"/>
    </source>
</evidence>
<dbReference type="PATRIC" id="fig|1502293.3.peg.23"/>
<comment type="similarity">
    <text evidence="5">Belongs to the APS kinase family.</text>
</comment>